<organism evidence="1 2">
    <name type="scientific">Drouetiella hepatica Uher 2000/2452</name>
    <dbReference type="NCBI Taxonomy" id="904376"/>
    <lineage>
        <taxon>Bacteria</taxon>
        <taxon>Bacillati</taxon>
        <taxon>Cyanobacteriota</taxon>
        <taxon>Cyanophyceae</taxon>
        <taxon>Oculatellales</taxon>
        <taxon>Oculatellaceae</taxon>
        <taxon>Drouetiella</taxon>
    </lineage>
</organism>
<gene>
    <name evidence="1" type="ORF">KME15_19835</name>
</gene>
<sequence length="445" mass="47299">MTINFAPDALITEKLVARRTLTQLNRLSVFTTAGMGDFEPQGTWEVGNTVKFRRPRISEAVEYDPRTGSGLTLTQPGYITGELALESLLANGFPVYSSDYRVDQYIQDFSNQMSLSIGVKFDTNLYNKFRTPIHASTGEVGYAANPPIACVAAESSSGQLTDFNRQVLVNAGTVLDRENTPPTERYALLSSTAKGAYIGESIPVEAGYVEALAGGAGMLTNGMPVGQFTMRHGFMVGSGNVIGSQTAVDDLDANAGSSASVAISASVVDTANGGNPFFVKSDYATATPLGTIVLTLTTTGALQNVAVGQIARIGAANATAKAYGVILRVDVANKKVWLVPFSVKGLQLTAPQINTSTDLFSVPEIPSISISLHKEALVYATRLMRPPSEGSGAICVTQVDQQANLALQVWRGSFDVTRFRESLVATVLMGSKITDYRKAVLILSL</sequence>
<name>A0A951QDQ8_9CYAN</name>
<comment type="caution">
    <text evidence="1">The sequence shown here is derived from an EMBL/GenBank/DDBJ whole genome shotgun (WGS) entry which is preliminary data.</text>
</comment>
<dbReference type="Proteomes" id="UP000757435">
    <property type="component" value="Unassembled WGS sequence"/>
</dbReference>
<protein>
    <submittedName>
        <fullName evidence="1">Uncharacterized protein</fullName>
    </submittedName>
</protein>
<reference evidence="1" key="2">
    <citation type="journal article" date="2022" name="Microbiol. Resour. Announc.">
        <title>Metagenome Sequencing to Explore Phylogenomics of Terrestrial Cyanobacteria.</title>
        <authorList>
            <person name="Ward R.D."/>
            <person name="Stajich J.E."/>
            <person name="Johansen J.R."/>
            <person name="Huntemann M."/>
            <person name="Clum A."/>
            <person name="Foster B."/>
            <person name="Foster B."/>
            <person name="Roux S."/>
            <person name="Palaniappan K."/>
            <person name="Varghese N."/>
            <person name="Mukherjee S."/>
            <person name="Reddy T.B.K."/>
            <person name="Daum C."/>
            <person name="Copeland A."/>
            <person name="Chen I.A."/>
            <person name="Ivanova N.N."/>
            <person name="Kyrpides N.C."/>
            <person name="Shapiro N."/>
            <person name="Eloe-Fadrosh E.A."/>
            <person name="Pietrasiak N."/>
        </authorList>
    </citation>
    <scope>NUCLEOTIDE SEQUENCE</scope>
    <source>
        <strain evidence="1">UHER 2000/2452</strain>
    </source>
</reference>
<dbReference type="EMBL" id="JAHHHD010000028">
    <property type="protein sequence ID" value="MBW4660932.1"/>
    <property type="molecule type" value="Genomic_DNA"/>
</dbReference>
<dbReference type="AlphaFoldDB" id="A0A951QDQ8"/>
<evidence type="ECO:0000313" key="1">
    <source>
        <dbReference type="EMBL" id="MBW4660932.1"/>
    </source>
</evidence>
<reference evidence="1" key="1">
    <citation type="submission" date="2021-05" db="EMBL/GenBank/DDBJ databases">
        <authorList>
            <person name="Pietrasiak N."/>
            <person name="Ward R."/>
            <person name="Stajich J.E."/>
            <person name="Kurbessoian T."/>
        </authorList>
    </citation>
    <scope>NUCLEOTIDE SEQUENCE</scope>
    <source>
        <strain evidence="1">UHER 2000/2452</strain>
    </source>
</reference>
<proteinExistence type="predicted"/>
<accession>A0A951QDQ8</accession>
<evidence type="ECO:0000313" key="2">
    <source>
        <dbReference type="Proteomes" id="UP000757435"/>
    </source>
</evidence>